<evidence type="ECO:0000259" key="3">
    <source>
        <dbReference type="PROSITE" id="PS50137"/>
    </source>
</evidence>
<dbReference type="GO" id="GO:0006396">
    <property type="term" value="P:RNA processing"/>
    <property type="evidence" value="ECO:0007669"/>
    <property type="project" value="InterPro"/>
</dbReference>
<feature type="compositionally biased region" description="Polar residues" evidence="2">
    <location>
        <begin position="311"/>
        <end position="351"/>
    </location>
</feature>
<dbReference type="GO" id="GO:0003726">
    <property type="term" value="F:double-stranded RNA adenosine deaminase activity"/>
    <property type="evidence" value="ECO:0007669"/>
    <property type="project" value="TreeGrafter"/>
</dbReference>
<dbReference type="Pfam" id="PF00035">
    <property type="entry name" value="dsrm"/>
    <property type="match status" value="1"/>
</dbReference>
<evidence type="ECO:0000313" key="6">
    <source>
        <dbReference type="Proteomes" id="UP001152320"/>
    </source>
</evidence>
<comment type="caution">
    <text evidence="5">The sequence shown here is derived from an EMBL/GenBank/DDBJ whole genome shotgun (WGS) entry which is preliminary data.</text>
</comment>
<keyword evidence="1" id="KW-0694">RNA-binding</keyword>
<dbReference type="GO" id="GO:0005737">
    <property type="term" value="C:cytoplasm"/>
    <property type="evidence" value="ECO:0007669"/>
    <property type="project" value="TreeGrafter"/>
</dbReference>
<sequence>MSHTTYSHNPKIKNVPSQPYQKVQVVNSVQRGQGEPAGGVTPMIGRSGSSFTKDVDPELVEAFLNGTKNAVMALHEFAAKQRLSLQFRECNVSQGGSLMAGMTYYTGSFACKAIINGIEYEPGRGKTKKEAKTEAAKNAFANLLGIEREDVARPQVHTYGAYEDSYAPVHEMAPPQGGFSSGSHFQLGFDTAAPLLTSEDAWNLPDHGTYAAYQAKQQKQAYGGQSAGQTSSQATPAPQLQQQQQQQYTPQPQSAPTSVPQQNVRQQQPQYYPVQQQQQQPVVRTLGEDDYPPLQAGPPTKSAWGKGPPQLRNNNTVHSNTGAVRQQYPPNNVTPSEYLQHRAQTQRQTYEATPRQPFPQYSSQETISQAHPMMSQGPPIGQQQQQQQQQRVPQQQTQSSFNTDWANKIMEIARTIPPINSPFPGSDGIRNNQSYAAFVVSQNDDYQLVSLGTGESVIQPSGLTKDGRCVLDCTGLTIARRGLQRYLYRELKHFLDGLPSIFIKSQVFVISLRENVKFHLYMNAAPKGDASRFLCRDDDAEQITERDLLLMAEGHHYPDFAVDSSNGCLTTLSSTGQIEECCALSPFRTFDEIQQEGVIKLATGSDKLMKWNSAGVQGALLGHIIQPIFISTVVLGSGYNHGHLSRAIAGRVDKEIFANLQNYKLNFPKIGRTSQRVPVETDSYPALSINWSLGDKMFEIVDSSTGRITDSSPFKSGATKASRVCKASFLSRFRALCSKVKRPDLAQHPNYFETKAQNRNYNGAKRMLLRHMDLKGFGQWLKMADEVGSFNK</sequence>
<dbReference type="OrthoDB" id="10268011at2759"/>
<dbReference type="GO" id="GO:0006382">
    <property type="term" value="P:adenosine to inosine editing"/>
    <property type="evidence" value="ECO:0007669"/>
    <property type="project" value="TreeGrafter"/>
</dbReference>
<evidence type="ECO:0000256" key="1">
    <source>
        <dbReference type="PROSITE-ProRule" id="PRU00266"/>
    </source>
</evidence>
<evidence type="ECO:0000259" key="4">
    <source>
        <dbReference type="PROSITE" id="PS50141"/>
    </source>
</evidence>
<feature type="region of interest" description="Disordered" evidence="2">
    <location>
        <begin position="221"/>
        <end position="400"/>
    </location>
</feature>
<dbReference type="SMART" id="SM00552">
    <property type="entry name" value="ADEAMc"/>
    <property type="match status" value="1"/>
</dbReference>
<feature type="compositionally biased region" description="Low complexity" evidence="2">
    <location>
        <begin position="221"/>
        <end position="284"/>
    </location>
</feature>
<dbReference type="GO" id="GO:0003725">
    <property type="term" value="F:double-stranded RNA binding"/>
    <property type="evidence" value="ECO:0007669"/>
    <property type="project" value="TreeGrafter"/>
</dbReference>
<evidence type="ECO:0000313" key="5">
    <source>
        <dbReference type="EMBL" id="KAJ8043208.1"/>
    </source>
</evidence>
<dbReference type="Proteomes" id="UP001152320">
    <property type="component" value="Chromosome 4"/>
</dbReference>
<dbReference type="SMART" id="SM00358">
    <property type="entry name" value="DSRM"/>
    <property type="match status" value="1"/>
</dbReference>
<dbReference type="CDD" id="cd19905">
    <property type="entry name" value="DSRM_ADAD1"/>
    <property type="match status" value="1"/>
</dbReference>
<dbReference type="SUPFAM" id="SSF54768">
    <property type="entry name" value="dsRNA-binding domain-like"/>
    <property type="match status" value="1"/>
</dbReference>
<dbReference type="InterPro" id="IPR044455">
    <property type="entry name" value="ADAD1_DSRM"/>
</dbReference>
<evidence type="ECO:0000256" key="2">
    <source>
        <dbReference type="SAM" id="MobiDB-lite"/>
    </source>
</evidence>
<reference evidence="5" key="1">
    <citation type="submission" date="2021-10" db="EMBL/GenBank/DDBJ databases">
        <title>Tropical sea cucumber genome reveals ecological adaptation and Cuvierian tubules defense mechanism.</title>
        <authorList>
            <person name="Chen T."/>
        </authorList>
    </citation>
    <scope>NUCLEOTIDE SEQUENCE</scope>
    <source>
        <strain evidence="5">Nanhai2018</strain>
        <tissue evidence="5">Muscle</tissue>
    </source>
</reference>
<dbReference type="InterPro" id="IPR002466">
    <property type="entry name" value="A_deamin"/>
</dbReference>
<feature type="compositionally biased region" description="Low complexity" evidence="2">
    <location>
        <begin position="382"/>
        <end position="398"/>
    </location>
</feature>
<dbReference type="GO" id="GO:0005730">
    <property type="term" value="C:nucleolus"/>
    <property type="evidence" value="ECO:0007669"/>
    <property type="project" value="TreeGrafter"/>
</dbReference>
<dbReference type="AlphaFoldDB" id="A0A9Q1CEF4"/>
<feature type="compositionally biased region" description="Polar residues" evidence="2">
    <location>
        <begin position="359"/>
        <end position="369"/>
    </location>
</feature>
<feature type="domain" description="DRBM" evidence="3">
    <location>
        <begin position="69"/>
        <end position="145"/>
    </location>
</feature>
<proteinExistence type="predicted"/>
<dbReference type="EMBL" id="JAIZAY010000004">
    <property type="protein sequence ID" value="KAJ8043208.1"/>
    <property type="molecule type" value="Genomic_DNA"/>
</dbReference>
<dbReference type="InterPro" id="IPR014720">
    <property type="entry name" value="dsRBD_dom"/>
</dbReference>
<dbReference type="GO" id="GO:0008251">
    <property type="term" value="F:tRNA-specific adenosine deaminase activity"/>
    <property type="evidence" value="ECO:0007669"/>
    <property type="project" value="TreeGrafter"/>
</dbReference>
<dbReference type="PANTHER" id="PTHR10910">
    <property type="entry name" value="EUKARYOTE SPECIFIC DSRNA BINDING PROTEIN"/>
    <property type="match status" value="1"/>
</dbReference>
<gene>
    <name evidence="5" type="ORF">HOLleu_10194</name>
</gene>
<protein>
    <submittedName>
        <fullName evidence="5">Adenosine deaminase domain-containing protein 1</fullName>
    </submittedName>
</protein>
<name>A0A9Q1CEF4_HOLLE</name>
<accession>A0A9Q1CEF4</accession>
<feature type="domain" description="A to I editase" evidence="4">
    <location>
        <begin position="450"/>
        <end position="790"/>
    </location>
</feature>
<dbReference type="PROSITE" id="PS50141">
    <property type="entry name" value="A_DEAMIN_EDITASE"/>
    <property type="match status" value="1"/>
</dbReference>
<organism evidence="5 6">
    <name type="scientific">Holothuria leucospilota</name>
    <name type="common">Black long sea cucumber</name>
    <name type="synonym">Mertensiothuria leucospilota</name>
    <dbReference type="NCBI Taxonomy" id="206669"/>
    <lineage>
        <taxon>Eukaryota</taxon>
        <taxon>Metazoa</taxon>
        <taxon>Echinodermata</taxon>
        <taxon>Eleutherozoa</taxon>
        <taxon>Echinozoa</taxon>
        <taxon>Holothuroidea</taxon>
        <taxon>Aspidochirotacea</taxon>
        <taxon>Aspidochirotida</taxon>
        <taxon>Holothuriidae</taxon>
        <taxon>Holothuria</taxon>
    </lineage>
</organism>
<keyword evidence="6" id="KW-1185">Reference proteome</keyword>
<dbReference type="PANTHER" id="PTHR10910:SF145">
    <property type="entry name" value="DOUBLE-STRANDED RNA-SPECIFIC ADENOSINE DEAMINASE-LIKE"/>
    <property type="match status" value="1"/>
</dbReference>
<dbReference type="Gene3D" id="3.30.160.20">
    <property type="match status" value="1"/>
</dbReference>
<dbReference type="Pfam" id="PF02137">
    <property type="entry name" value="A_deamin"/>
    <property type="match status" value="1"/>
</dbReference>
<dbReference type="PROSITE" id="PS50137">
    <property type="entry name" value="DS_RBD"/>
    <property type="match status" value="1"/>
</dbReference>